<feature type="transmembrane region" description="Helical" evidence="23">
    <location>
        <begin position="523"/>
        <end position="541"/>
    </location>
</feature>
<dbReference type="InterPro" id="IPR005828">
    <property type="entry name" value="MFS_sugar_transport-like"/>
</dbReference>
<evidence type="ECO:0000256" key="10">
    <source>
        <dbReference type="ARBA" id="ARBA00022597"/>
    </source>
</evidence>
<evidence type="ECO:0000256" key="6">
    <source>
        <dbReference type="ARBA" id="ARBA00022448"/>
    </source>
</evidence>
<evidence type="ECO:0000259" key="24">
    <source>
        <dbReference type="PROSITE" id="PS50850"/>
    </source>
</evidence>
<protein>
    <recommendedName>
        <fullName evidence="5">Solute carrier family 2, facilitated glucose transporter member 4</fullName>
    </recommendedName>
    <alternativeName>
        <fullName evidence="18">Glucose transporter type 4, insulin-responsive</fullName>
    </alternativeName>
</protein>
<evidence type="ECO:0000256" key="12">
    <source>
        <dbReference type="ARBA" id="ARBA00022843"/>
    </source>
</evidence>
<comment type="function">
    <text evidence="19">Insulin-regulated facilitative glucose transporter, which plays a key role in removal of glucose from circulation. Response to insulin is regulated by its intracellular localization: in the absence of insulin, it is efficiently retained intracellularly within storage compartments in muscle and fat cells. Upon insulin stimulation, translocates from these compartments to the cell surface where it transports glucose from the extracellular milieu into the cell.</text>
</comment>
<evidence type="ECO:0000256" key="4">
    <source>
        <dbReference type="ARBA" id="ARBA00007004"/>
    </source>
</evidence>
<keyword evidence="26" id="KW-1185">Reference proteome</keyword>
<evidence type="ECO:0000256" key="9">
    <source>
        <dbReference type="ARBA" id="ARBA00022553"/>
    </source>
</evidence>
<evidence type="ECO:0000313" key="25">
    <source>
        <dbReference type="Ensembl" id="ENSFCTP00005026439.1"/>
    </source>
</evidence>
<feature type="transmembrane region" description="Helical" evidence="23">
    <location>
        <begin position="454"/>
        <end position="472"/>
    </location>
</feature>
<evidence type="ECO:0000256" key="19">
    <source>
        <dbReference type="ARBA" id="ARBA00046051"/>
    </source>
</evidence>
<dbReference type="Pfam" id="PF00083">
    <property type="entry name" value="Sugar_tr"/>
    <property type="match status" value="1"/>
</dbReference>
<sequence length="585" mass="63162">MRGGMTAMSFLELSFVEPVGRLWEPAEGAPRGGEERGQRQATSPLPAPPPQPSGNLGSEWGRDSPKVTQIPTQVLRPSLSQGHRGMDGEPPRQRVTGTLVLAVFSAVLGSLQFGYNIGVINAPQKVIEQSYNETWLGRQGPEGPSSIPPGTLTTLWALSVAIFSVGGMISSFLIGVVSQWLGRKRAMLVNNILAVLGGTLMGLANAAASYEMLILGRFLIGAYSGLTSGLVPMYVGEIAPTHLRGALGTLNQLAIVIGILIAQVLGLESMLGTATLWPLLLGITVLPALLQLVLLPLCPESPRYLYISRNLEGPARKSLKRLTGWADVSGALAELKEEKRKLERERPLSLLQLLGSRTHRQPLAIAVVLQLSQQLSGINAVFYYSTSIFETAGVGRPAYATIGAGVVNTVFTLVSVFLVERAGRWTLHLLGLAGMCGCAILMTIALLLLERVPAMSYVSIVAIFGFVAFFEIGPGPIPWFIVAELFSQGPRPAAMAVAGFSNWTCNFIIGMGFQYIAEAMGPYVFLLFAVLLLCFFTFTFLRVPETRGRTFDQISADFRRTPSLLEQEVKPSTELEYLGPDDEND</sequence>
<dbReference type="Ensembl" id="ENSFCTT00005037876.1">
    <property type="protein sequence ID" value="ENSFCTP00005026439.1"/>
    <property type="gene ID" value="ENSFCTG00005013321.1"/>
</dbReference>
<dbReference type="GeneTree" id="ENSGT00940000160688"/>
<evidence type="ECO:0000256" key="18">
    <source>
        <dbReference type="ARBA" id="ARBA00030470"/>
    </source>
</evidence>
<name>A0ABI7XV50_FELCA</name>
<evidence type="ECO:0000256" key="16">
    <source>
        <dbReference type="ARBA" id="ARBA00023180"/>
    </source>
</evidence>
<feature type="transmembrane region" description="Helical" evidence="23">
    <location>
        <begin position="277"/>
        <end position="298"/>
    </location>
</feature>
<dbReference type="PROSITE" id="PS50850">
    <property type="entry name" value="MFS"/>
    <property type="match status" value="1"/>
</dbReference>
<dbReference type="Gene3D" id="1.20.1250.20">
    <property type="entry name" value="MFS general substrate transporter like domains"/>
    <property type="match status" value="1"/>
</dbReference>
<evidence type="ECO:0000256" key="7">
    <source>
        <dbReference type="ARBA" id="ARBA00022475"/>
    </source>
</evidence>
<evidence type="ECO:0000256" key="2">
    <source>
        <dbReference type="ARBA" id="ARBA00004556"/>
    </source>
</evidence>
<dbReference type="Proteomes" id="UP000823872">
    <property type="component" value="Chromosome E1"/>
</dbReference>
<evidence type="ECO:0000256" key="8">
    <source>
        <dbReference type="ARBA" id="ARBA00022490"/>
    </source>
</evidence>
<accession>A0ABI7XV50</accession>
<dbReference type="PROSITE" id="PS00217">
    <property type="entry name" value="SUGAR_TRANSPORT_2"/>
    <property type="match status" value="1"/>
</dbReference>
<keyword evidence="11 23" id="KW-0812">Transmembrane</keyword>
<feature type="transmembrane region" description="Helical" evidence="23">
    <location>
        <begin position="247"/>
        <end position="265"/>
    </location>
</feature>
<keyword evidence="9" id="KW-0597">Phosphoprotein</keyword>
<evidence type="ECO:0000256" key="23">
    <source>
        <dbReference type="SAM" id="Phobius"/>
    </source>
</evidence>
<dbReference type="CDD" id="cd17431">
    <property type="entry name" value="MFS_GLUT_Class1"/>
    <property type="match status" value="1"/>
</dbReference>
<dbReference type="InterPro" id="IPR045263">
    <property type="entry name" value="GLUT"/>
</dbReference>
<reference evidence="25" key="3">
    <citation type="submission" date="2025-09" db="UniProtKB">
        <authorList>
            <consortium name="Ensembl"/>
        </authorList>
    </citation>
    <scope>IDENTIFICATION</scope>
    <source>
        <strain evidence="25">breed Abyssinian</strain>
    </source>
</reference>
<dbReference type="SUPFAM" id="SSF103473">
    <property type="entry name" value="MFS general substrate transporter"/>
    <property type="match status" value="1"/>
</dbReference>
<feature type="transmembrane region" description="Helical" evidence="23">
    <location>
        <begin position="155"/>
        <end position="176"/>
    </location>
</feature>
<feature type="transmembrane region" description="Helical" evidence="23">
    <location>
        <begin position="95"/>
        <end position="115"/>
    </location>
</feature>
<evidence type="ECO:0000256" key="14">
    <source>
        <dbReference type="ARBA" id="ARBA00023136"/>
    </source>
</evidence>
<keyword evidence="13 23" id="KW-1133">Transmembrane helix</keyword>
<feature type="transmembrane region" description="Helical" evidence="23">
    <location>
        <begin position="188"/>
        <end position="208"/>
    </location>
</feature>
<proteinExistence type="inferred from homology"/>
<feature type="domain" description="Major facilitator superfamily (MFS) profile" evidence="24">
    <location>
        <begin position="102"/>
        <end position="547"/>
    </location>
</feature>
<dbReference type="InterPro" id="IPR005829">
    <property type="entry name" value="Sugar_transporter_CS"/>
</dbReference>
<evidence type="ECO:0000313" key="26">
    <source>
        <dbReference type="Proteomes" id="UP000823872"/>
    </source>
</evidence>
<feature type="coiled-coil region" evidence="21">
    <location>
        <begin position="325"/>
        <end position="352"/>
    </location>
</feature>
<dbReference type="PANTHER" id="PTHR23503:SF120">
    <property type="entry name" value="SOLUTE CARRIER FAMILY 2, FACILITATED GLUCOSE TRANSPORTER MEMBER 4"/>
    <property type="match status" value="1"/>
</dbReference>
<dbReference type="PRINTS" id="PR01193">
    <property type="entry name" value="GLUCTRSPORT4"/>
</dbReference>
<feature type="transmembrane region" description="Helical" evidence="23">
    <location>
        <begin position="493"/>
        <end position="517"/>
    </location>
</feature>
<evidence type="ECO:0000256" key="20">
    <source>
        <dbReference type="RuleBase" id="RU003346"/>
    </source>
</evidence>
<evidence type="ECO:0000256" key="11">
    <source>
        <dbReference type="ARBA" id="ARBA00022692"/>
    </source>
</evidence>
<evidence type="ECO:0000256" key="13">
    <source>
        <dbReference type="ARBA" id="ARBA00022989"/>
    </source>
</evidence>
<keyword evidence="15" id="KW-0564">Palmitate</keyword>
<dbReference type="InterPro" id="IPR002441">
    <property type="entry name" value="Glc_transpt_4"/>
</dbReference>
<evidence type="ECO:0000256" key="22">
    <source>
        <dbReference type="SAM" id="MobiDB-lite"/>
    </source>
</evidence>
<organism evidence="25 26">
    <name type="scientific">Felis catus</name>
    <name type="common">Cat</name>
    <name type="synonym">Felis silvestris catus</name>
    <dbReference type="NCBI Taxonomy" id="9685"/>
    <lineage>
        <taxon>Eukaryota</taxon>
        <taxon>Metazoa</taxon>
        <taxon>Chordata</taxon>
        <taxon>Craniata</taxon>
        <taxon>Vertebrata</taxon>
        <taxon>Euteleostomi</taxon>
        <taxon>Mammalia</taxon>
        <taxon>Eutheria</taxon>
        <taxon>Laurasiatheria</taxon>
        <taxon>Carnivora</taxon>
        <taxon>Feliformia</taxon>
        <taxon>Felidae</taxon>
        <taxon>Felinae</taxon>
        <taxon>Felis</taxon>
    </lineage>
</organism>
<evidence type="ECO:0000256" key="5">
    <source>
        <dbReference type="ARBA" id="ARBA00015975"/>
    </source>
</evidence>
<keyword evidence="17" id="KW-0449">Lipoprotein</keyword>
<keyword evidence="6 20" id="KW-0813">Transport</keyword>
<keyword evidence="21" id="KW-0175">Coiled coil</keyword>
<evidence type="ECO:0000256" key="21">
    <source>
        <dbReference type="SAM" id="Coils"/>
    </source>
</evidence>
<dbReference type="PANTHER" id="PTHR23503">
    <property type="entry name" value="SOLUTE CARRIER FAMILY 2"/>
    <property type="match status" value="1"/>
</dbReference>
<evidence type="ECO:0000256" key="17">
    <source>
        <dbReference type="ARBA" id="ARBA00023288"/>
    </source>
</evidence>
<evidence type="ECO:0000256" key="3">
    <source>
        <dbReference type="ARBA" id="ARBA00004651"/>
    </source>
</evidence>
<comment type="subcellular location">
    <subcellularLocation>
        <location evidence="3">Cell membrane</location>
        <topology evidence="3">Multi-pass membrane protein</topology>
    </subcellularLocation>
    <subcellularLocation>
        <location evidence="2">Cytoplasm</location>
        <location evidence="2">Perinuclear region</location>
    </subcellularLocation>
</comment>
<keyword evidence="12" id="KW-0832">Ubl conjugation</keyword>
<keyword evidence="10" id="KW-0762">Sugar transport</keyword>
<dbReference type="PRINTS" id="PR00171">
    <property type="entry name" value="SUGRTRNSPORT"/>
</dbReference>
<dbReference type="InterPro" id="IPR003663">
    <property type="entry name" value="Sugar/inositol_transpt"/>
</dbReference>
<feature type="transmembrane region" description="Helical" evidence="23">
    <location>
        <begin position="363"/>
        <end position="386"/>
    </location>
</feature>
<evidence type="ECO:0000256" key="1">
    <source>
        <dbReference type="ARBA" id="ARBA00000618"/>
    </source>
</evidence>
<comment type="catalytic activity">
    <reaction evidence="1">
        <text>D-glucose(out) = D-glucose(in)</text>
        <dbReference type="Rhea" id="RHEA:60376"/>
        <dbReference type="ChEBI" id="CHEBI:4167"/>
    </reaction>
</comment>
<dbReference type="InterPro" id="IPR036259">
    <property type="entry name" value="MFS_trans_sf"/>
</dbReference>
<reference evidence="25 26" key="1">
    <citation type="submission" date="2021-02" db="EMBL/GenBank/DDBJ databases">
        <title>Safari Cat Assemblies.</title>
        <authorList>
            <person name="Bredemeyer K.R."/>
            <person name="Murphy W.J."/>
        </authorList>
    </citation>
    <scope>NUCLEOTIDE SEQUENCE [LARGE SCALE GENOMIC DNA]</scope>
</reference>
<keyword evidence="14 23" id="KW-0472">Membrane</keyword>
<keyword evidence="8" id="KW-0963">Cytoplasm</keyword>
<keyword evidence="16" id="KW-0325">Glycoprotein</keyword>
<feature type="transmembrane region" description="Helical" evidence="23">
    <location>
        <begin position="398"/>
        <end position="419"/>
    </location>
</feature>
<dbReference type="InterPro" id="IPR020846">
    <property type="entry name" value="MFS_dom"/>
</dbReference>
<evidence type="ECO:0000256" key="15">
    <source>
        <dbReference type="ARBA" id="ARBA00023139"/>
    </source>
</evidence>
<keyword evidence="7" id="KW-1003">Cell membrane</keyword>
<comment type="similarity">
    <text evidence="4">Belongs to the major facilitator superfamily. Sugar transporter (TC 2.A.1.1) family. Glucose transporter subfamily.</text>
</comment>
<gene>
    <name evidence="25" type="primary">SLC2A4</name>
</gene>
<feature type="transmembrane region" description="Helical" evidence="23">
    <location>
        <begin position="426"/>
        <end position="448"/>
    </location>
</feature>
<dbReference type="NCBIfam" id="TIGR00879">
    <property type="entry name" value="SP"/>
    <property type="match status" value="1"/>
</dbReference>
<reference evidence="25" key="2">
    <citation type="submission" date="2025-08" db="UniProtKB">
        <authorList>
            <consortium name="Ensembl"/>
        </authorList>
    </citation>
    <scope>IDENTIFICATION</scope>
    <source>
        <strain evidence="25">breed Abyssinian</strain>
    </source>
</reference>
<feature type="transmembrane region" description="Helical" evidence="23">
    <location>
        <begin position="214"/>
        <end position="235"/>
    </location>
</feature>
<feature type="region of interest" description="Disordered" evidence="22">
    <location>
        <begin position="24"/>
        <end position="65"/>
    </location>
</feature>